<evidence type="ECO:0000313" key="2">
    <source>
        <dbReference type="EMBL" id="TDL16426.1"/>
    </source>
</evidence>
<organism evidence="2 3">
    <name type="scientific">Rickenella mellea</name>
    <dbReference type="NCBI Taxonomy" id="50990"/>
    <lineage>
        <taxon>Eukaryota</taxon>
        <taxon>Fungi</taxon>
        <taxon>Dikarya</taxon>
        <taxon>Basidiomycota</taxon>
        <taxon>Agaricomycotina</taxon>
        <taxon>Agaricomycetes</taxon>
        <taxon>Hymenochaetales</taxon>
        <taxon>Rickenellaceae</taxon>
        <taxon>Rickenella</taxon>
    </lineage>
</organism>
<dbReference type="VEuPathDB" id="FungiDB:BD410DRAFT_808107"/>
<evidence type="ECO:0000313" key="3">
    <source>
        <dbReference type="Proteomes" id="UP000294933"/>
    </source>
</evidence>
<gene>
    <name evidence="2" type="ORF">BD410DRAFT_808107</name>
</gene>
<dbReference type="Proteomes" id="UP000294933">
    <property type="component" value="Unassembled WGS sequence"/>
</dbReference>
<reference evidence="2 3" key="1">
    <citation type="submission" date="2018-06" db="EMBL/GenBank/DDBJ databases">
        <title>A transcriptomic atlas of mushroom development highlights an independent origin of complex multicellularity.</title>
        <authorList>
            <consortium name="DOE Joint Genome Institute"/>
            <person name="Krizsan K."/>
            <person name="Almasi E."/>
            <person name="Merenyi Z."/>
            <person name="Sahu N."/>
            <person name="Viragh M."/>
            <person name="Koszo T."/>
            <person name="Mondo S."/>
            <person name="Kiss B."/>
            <person name="Balint B."/>
            <person name="Kues U."/>
            <person name="Barry K."/>
            <person name="Hegedus J.C."/>
            <person name="Henrissat B."/>
            <person name="Johnson J."/>
            <person name="Lipzen A."/>
            <person name="Ohm R."/>
            <person name="Nagy I."/>
            <person name="Pangilinan J."/>
            <person name="Yan J."/>
            <person name="Xiong Y."/>
            <person name="Grigoriev I.V."/>
            <person name="Hibbett D.S."/>
            <person name="Nagy L.G."/>
        </authorList>
    </citation>
    <scope>NUCLEOTIDE SEQUENCE [LARGE SCALE GENOMIC DNA]</scope>
    <source>
        <strain evidence="2 3">SZMC22713</strain>
    </source>
</reference>
<name>A0A4Y7PN25_9AGAM</name>
<feature type="compositionally biased region" description="Polar residues" evidence="1">
    <location>
        <begin position="127"/>
        <end position="142"/>
    </location>
</feature>
<sequence length="498" mass="54715">MERLASSNLNYLPIISHFCITPCTNLFGTDNYVVFKNTCPLFRITSTPLFIVTAQFIRSPPHQSSLTVNFRARELRCLQELALLPHFTMETFVPIQFLFSSGLRWRAVDIHPIAFSPLLSPHRFATRPSQTRPLKRQATSDVDNPRARLRPPPSETLIQLPALSTTAFPFDPATSRIPSTPLNIDKSPSLFHIPASQFGSIISEPIATPPALSSAISITSTVDSFAPSSPPAPHPAISITSSIDSFPSSSPPAPRPAISINSSIDSFPPPPPPVPHRAISITSSIDSFAPTSPSLAADTLISIASTDDDLPPSSPPASLVAGPTASTIDTIDNDLDFHPCDGTHPECLATDSPDLSSIFPCIRYMNDIVILHTVNEKSPTQWSFTGSESTYILHGLDFILAYNKALPKVYIPFVRIKTDDILPVSLRRRINQARPASKKREHEYKLTGLPRPLSTLSHLAAVLLRERNRTELMTTFSWLEPRGLHTFDIIPKALLTRH</sequence>
<proteinExistence type="predicted"/>
<feature type="region of interest" description="Disordered" evidence="1">
    <location>
        <begin position="126"/>
        <end position="153"/>
    </location>
</feature>
<protein>
    <submittedName>
        <fullName evidence="2">Uncharacterized protein</fullName>
    </submittedName>
</protein>
<keyword evidence="3" id="KW-1185">Reference proteome</keyword>
<accession>A0A4Y7PN25</accession>
<dbReference type="AlphaFoldDB" id="A0A4Y7PN25"/>
<evidence type="ECO:0000256" key="1">
    <source>
        <dbReference type="SAM" id="MobiDB-lite"/>
    </source>
</evidence>
<dbReference type="EMBL" id="ML170243">
    <property type="protein sequence ID" value="TDL16426.1"/>
    <property type="molecule type" value="Genomic_DNA"/>
</dbReference>